<evidence type="ECO:0000313" key="4">
    <source>
        <dbReference type="Proteomes" id="UP000033882"/>
    </source>
</evidence>
<dbReference type="InterPro" id="IPR052019">
    <property type="entry name" value="F420H2_bilvrd_red/Heme_oxyg"/>
</dbReference>
<evidence type="ECO:0000313" key="3">
    <source>
        <dbReference type="EMBL" id="KKU89890.1"/>
    </source>
</evidence>
<evidence type="ECO:0000259" key="2">
    <source>
        <dbReference type="Pfam" id="PF01243"/>
    </source>
</evidence>
<dbReference type="AlphaFoldDB" id="A0A0G1X643"/>
<keyword evidence="1" id="KW-0560">Oxidoreductase</keyword>
<dbReference type="PANTHER" id="PTHR35176">
    <property type="entry name" value="HEME OXYGENASE HI_0854-RELATED"/>
    <property type="match status" value="1"/>
</dbReference>
<gene>
    <name evidence="3" type="ORF">UY19_C0008G0044</name>
</gene>
<accession>A0A0G1X643</accession>
<evidence type="ECO:0000256" key="1">
    <source>
        <dbReference type="ARBA" id="ARBA00023002"/>
    </source>
</evidence>
<name>A0A0G1X643_9BACT</name>
<proteinExistence type="predicted"/>
<dbReference type="EMBL" id="LCPB01000008">
    <property type="protein sequence ID" value="KKU89890.1"/>
    <property type="molecule type" value="Genomic_DNA"/>
</dbReference>
<dbReference type="GO" id="GO:0070967">
    <property type="term" value="F:coenzyme F420 binding"/>
    <property type="evidence" value="ECO:0007669"/>
    <property type="project" value="TreeGrafter"/>
</dbReference>
<dbReference type="Proteomes" id="UP000033882">
    <property type="component" value="Unassembled WGS sequence"/>
</dbReference>
<sequence length="145" mass="16608">MKQEALDFLKQHVIAVVATTDEDHKPNAATVLYHIDDDMNLFFMTRKQTRKYANIRRNGRIAVVVGTGDGPGTIQAEGEASVIEDGLEKFFAEVKENKMLKELYYGPFLLLPGADLAVVRIRLDWMRYLHLNTDTQTEEYYRIIG</sequence>
<protein>
    <recommendedName>
        <fullName evidence="2">Pyridoxamine 5'-phosphate oxidase N-terminal domain-containing protein</fullName>
    </recommendedName>
</protein>
<reference evidence="3 4" key="1">
    <citation type="journal article" date="2015" name="Nature">
        <title>rRNA introns, odd ribosomes, and small enigmatic genomes across a large radiation of phyla.</title>
        <authorList>
            <person name="Brown C.T."/>
            <person name="Hug L.A."/>
            <person name="Thomas B.C."/>
            <person name="Sharon I."/>
            <person name="Castelle C.J."/>
            <person name="Singh A."/>
            <person name="Wilkins M.J."/>
            <person name="Williams K.H."/>
            <person name="Banfield J.F."/>
        </authorList>
    </citation>
    <scope>NUCLEOTIDE SEQUENCE [LARGE SCALE GENOMIC DNA]</scope>
</reference>
<organism evidence="3 4">
    <name type="scientific">Candidatus Wolfebacteria bacterium GW2011_GWA2_47_9b</name>
    <dbReference type="NCBI Taxonomy" id="1619005"/>
    <lineage>
        <taxon>Bacteria</taxon>
        <taxon>Candidatus Wolfeibacteriota</taxon>
    </lineage>
</organism>
<dbReference type="PANTHER" id="PTHR35176:SF6">
    <property type="entry name" value="HEME OXYGENASE HI_0854-RELATED"/>
    <property type="match status" value="1"/>
</dbReference>
<comment type="caution">
    <text evidence="3">The sequence shown here is derived from an EMBL/GenBank/DDBJ whole genome shotgun (WGS) entry which is preliminary data.</text>
</comment>
<dbReference type="InterPro" id="IPR012349">
    <property type="entry name" value="Split_barrel_FMN-bd"/>
</dbReference>
<dbReference type="InterPro" id="IPR011576">
    <property type="entry name" value="Pyridox_Oxase_N"/>
</dbReference>
<feature type="domain" description="Pyridoxamine 5'-phosphate oxidase N-terminal" evidence="2">
    <location>
        <begin position="1"/>
        <end position="126"/>
    </location>
</feature>
<dbReference type="GO" id="GO:0016627">
    <property type="term" value="F:oxidoreductase activity, acting on the CH-CH group of donors"/>
    <property type="evidence" value="ECO:0007669"/>
    <property type="project" value="TreeGrafter"/>
</dbReference>
<dbReference type="Gene3D" id="2.30.110.10">
    <property type="entry name" value="Electron Transport, Fmn-binding Protein, Chain A"/>
    <property type="match status" value="1"/>
</dbReference>
<dbReference type="Pfam" id="PF01243">
    <property type="entry name" value="PNPOx_N"/>
    <property type="match status" value="1"/>
</dbReference>
<dbReference type="SUPFAM" id="SSF50475">
    <property type="entry name" value="FMN-binding split barrel"/>
    <property type="match status" value="1"/>
</dbReference>
<dbReference type="GO" id="GO:0005829">
    <property type="term" value="C:cytosol"/>
    <property type="evidence" value="ECO:0007669"/>
    <property type="project" value="TreeGrafter"/>
</dbReference>